<sequence length="73" mass="9308">MKWFVKDIYYPKEKDLARQREIKNMGRWILRWDLYDNKFKFGKANRTDYLMYSRWRFLYEPPISNIIDFFNNL</sequence>
<dbReference type="EMBL" id="CAVMJV010000007">
    <property type="protein sequence ID" value="CAK5033743.1"/>
    <property type="molecule type" value="Genomic_DNA"/>
</dbReference>
<protein>
    <submittedName>
        <fullName evidence="1">Uncharacterized protein</fullName>
    </submittedName>
</protein>
<accession>A0ACB0Y742</accession>
<evidence type="ECO:0000313" key="2">
    <source>
        <dbReference type="Proteomes" id="UP001497535"/>
    </source>
</evidence>
<proteinExistence type="predicted"/>
<dbReference type="Proteomes" id="UP001497535">
    <property type="component" value="Unassembled WGS sequence"/>
</dbReference>
<organism evidence="1 2">
    <name type="scientific">Meloidogyne enterolobii</name>
    <name type="common">Root-knot nematode worm</name>
    <name type="synonym">Meloidogyne mayaguensis</name>
    <dbReference type="NCBI Taxonomy" id="390850"/>
    <lineage>
        <taxon>Eukaryota</taxon>
        <taxon>Metazoa</taxon>
        <taxon>Ecdysozoa</taxon>
        <taxon>Nematoda</taxon>
        <taxon>Chromadorea</taxon>
        <taxon>Rhabditida</taxon>
        <taxon>Tylenchina</taxon>
        <taxon>Tylenchomorpha</taxon>
        <taxon>Tylenchoidea</taxon>
        <taxon>Meloidogynidae</taxon>
        <taxon>Meloidogyninae</taxon>
        <taxon>Meloidogyne</taxon>
    </lineage>
</organism>
<gene>
    <name evidence="1" type="ORF">MENTE1834_LOCUS8217</name>
</gene>
<reference evidence="1" key="1">
    <citation type="submission" date="2023-11" db="EMBL/GenBank/DDBJ databases">
        <authorList>
            <person name="Poullet M."/>
        </authorList>
    </citation>
    <scope>NUCLEOTIDE SEQUENCE</scope>
    <source>
        <strain evidence="1">E1834</strain>
    </source>
</reference>
<evidence type="ECO:0000313" key="1">
    <source>
        <dbReference type="EMBL" id="CAK5033743.1"/>
    </source>
</evidence>
<comment type="caution">
    <text evidence="1">The sequence shown here is derived from an EMBL/GenBank/DDBJ whole genome shotgun (WGS) entry which is preliminary data.</text>
</comment>
<name>A0ACB0Y742_MELEN</name>
<keyword evidence="2" id="KW-1185">Reference proteome</keyword>